<dbReference type="SUPFAM" id="SSF50814">
    <property type="entry name" value="Lipocalins"/>
    <property type="match status" value="1"/>
</dbReference>
<reference evidence="1 2" key="1">
    <citation type="submission" date="2018-07" db="EMBL/GenBank/DDBJ databases">
        <title>Genomic Encyclopedia of Type Strains, Phase IV (KMG-IV): sequencing the most valuable type-strain genomes for metagenomic binning, comparative biology and taxonomic classification.</title>
        <authorList>
            <person name="Goeker M."/>
        </authorList>
    </citation>
    <scope>NUCLEOTIDE SEQUENCE [LARGE SCALE GENOMIC DNA]</scope>
    <source>
        <strain evidence="1 2">DSM 27696</strain>
    </source>
</reference>
<dbReference type="EMBL" id="QPJJ01000001">
    <property type="protein sequence ID" value="RCW77465.1"/>
    <property type="molecule type" value="Genomic_DNA"/>
</dbReference>
<keyword evidence="2" id="KW-1185">Reference proteome</keyword>
<evidence type="ECO:0000313" key="1">
    <source>
        <dbReference type="EMBL" id="RCW77465.1"/>
    </source>
</evidence>
<proteinExistence type="predicted"/>
<dbReference type="OrthoDB" id="2352933at2"/>
<comment type="caution">
    <text evidence="1">The sequence shown here is derived from an EMBL/GenBank/DDBJ whole genome shotgun (WGS) entry which is preliminary data.</text>
</comment>
<accession>A0A368YBG3</accession>
<organism evidence="1 2">
    <name type="scientific">Saliterribacillus persicus</name>
    <dbReference type="NCBI Taxonomy" id="930114"/>
    <lineage>
        <taxon>Bacteria</taxon>
        <taxon>Bacillati</taxon>
        <taxon>Bacillota</taxon>
        <taxon>Bacilli</taxon>
        <taxon>Bacillales</taxon>
        <taxon>Bacillaceae</taxon>
        <taxon>Saliterribacillus</taxon>
    </lineage>
</organism>
<name>A0A368YBG3_9BACI</name>
<evidence type="ECO:0000313" key="2">
    <source>
        <dbReference type="Proteomes" id="UP000252585"/>
    </source>
</evidence>
<protein>
    <submittedName>
        <fullName evidence="1">Uncharacterized beta-barrel protein YwiB (DUF1934 family)</fullName>
    </submittedName>
</protein>
<dbReference type="Proteomes" id="UP000252585">
    <property type="component" value="Unassembled WGS sequence"/>
</dbReference>
<dbReference type="InterPro" id="IPR012674">
    <property type="entry name" value="Calycin"/>
</dbReference>
<dbReference type="Pfam" id="PF09148">
    <property type="entry name" value="DUF1934"/>
    <property type="match status" value="1"/>
</dbReference>
<dbReference type="AlphaFoldDB" id="A0A368YBG3"/>
<dbReference type="Gene3D" id="2.40.128.20">
    <property type="match status" value="1"/>
</dbReference>
<dbReference type="RefSeq" id="WP_114351394.1">
    <property type="nucleotide sequence ID" value="NZ_QPJJ01000001.1"/>
</dbReference>
<dbReference type="InterPro" id="IPR015231">
    <property type="entry name" value="DUF1934"/>
</dbReference>
<sequence length="149" mass="17150">MNKTPISLKMITRIHDAEDETETVVEEVGSFIEKGNTAVLTFSEWNENQEKVDSLITIQPEKVNVKRSGAVTMNQQFLTGRETENVYRHEFGTIHMQTTTDRIFFETPKTDKAGNLFIQYKTILNGEEEREHELTISFQLLGPENEIRG</sequence>
<gene>
    <name evidence="1" type="ORF">DFR57_101339</name>
</gene>